<dbReference type="Pfam" id="PF13306">
    <property type="entry name" value="LRR_5"/>
    <property type="match status" value="1"/>
</dbReference>
<dbReference type="InterPro" id="IPR053139">
    <property type="entry name" value="Surface_bspA-like"/>
</dbReference>
<dbReference type="AlphaFoldDB" id="A0A6J7HUH5"/>
<evidence type="ECO:0000313" key="6">
    <source>
        <dbReference type="EMBL" id="CAB5056897.1"/>
    </source>
</evidence>
<dbReference type="EMBL" id="CAEZZC010000002">
    <property type="protein sequence ID" value="CAB4740410.1"/>
    <property type="molecule type" value="Genomic_DNA"/>
</dbReference>
<dbReference type="EMBL" id="CAFBLE010000004">
    <property type="protein sequence ID" value="CAB4865360.1"/>
    <property type="molecule type" value="Genomic_DNA"/>
</dbReference>
<sequence length="414" mass="43164">MSVLNFSDGGRSRAPKGKPVKIILGIGLLSITVALGSTLAANININSGPVEFGQGVAQTVYCGSNAESTLTVTPVSSFVNSANEGDFQLSGVQISNIPSECNGKDFIIKAYSGTESNPLYLALPTCANQGTSTQSAEVLFDGGRDASDYPGLDVYGDPWGGYSGATGNSDYVTGDGHGYAYVVNDVGIYPSDITATSFVANFDGNRSFGPCGTFALSTDVYKFTIETRDDTWGVDHWRSLDQMPSNTDADFPCGVSGTYHVTSDGILDTNSNCVGAVNIDSSVTSIGPWGLRGSHVTDVIIPNSVTYIEAEAFNSTPSLTSVTIGNGVGIINSYTFADSTNLASVTIVGSTLVRIDHGAFYNTALSSISLPSSVQTISWDVFKWTNIICLDLPLGVAIDPNAFGDIAIPGACSP</sequence>
<dbReference type="PANTHER" id="PTHR45661">
    <property type="entry name" value="SURFACE ANTIGEN"/>
    <property type="match status" value="1"/>
</dbReference>
<feature type="transmembrane region" description="Helical" evidence="1">
    <location>
        <begin position="20"/>
        <end position="41"/>
    </location>
</feature>
<keyword evidence="1" id="KW-0472">Membrane</keyword>
<reference evidence="5" key="1">
    <citation type="submission" date="2020-05" db="EMBL/GenBank/DDBJ databases">
        <authorList>
            <person name="Chiriac C."/>
            <person name="Salcher M."/>
            <person name="Ghai R."/>
            <person name="Kavagutti S V."/>
        </authorList>
    </citation>
    <scope>NUCLEOTIDE SEQUENCE</scope>
</reference>
<keyword evidence="1" id="KW-1133">Transmembrane helix</keyword>
<dbReference type="PANTHER" id="PTHR45661:SF3">
    <property type="entry name" value="IG-LIKE DOMAIN-CONTAINING PROTEIN"/>
    <property type="match status" value="1"/>
</dbReference>
<dbReference type="Gene3D" id="3.80.10.10">
    <property type="entry name" value="Ribonuclease Inhibitor"/>
    <property type="match status" value="1"/>
</dbReference>
<evidence type="ECO:0000313" key="3">
    <source>
        <dbReference type="EMBL" id="CAB4740410.1"/>
    </source>
</evidence>
<dbReference type="EMBL" id="CAFBMV010000004">
    <property type="protein sequence ID" value="CAB4920020.1"/>
    <property type="molecule type" value="Genomic_DNA"/>
</dbReference>
<dbReference type="EMBL" id="CAFBQL010000004">
    <property type="protein sequence ID" value="CAB5056897.1"/>
    <property type="molecule type" value="Genomic_DNA"/>
</dbReference>
<name>A0A6J7HUH5_9ZZZZ</name>
<protein>
    <submittedName>
        <fullName evidence="5">Unannotated protein</fullName>
    </submittedName>
</protein>
<accession>A0A6J7HUH5</accession>
<dbReference type="EMBL" id="CAEZWT010000038">
    <property type="protein sequence ID" value="CAB4670927.1"/>
    <property type="molecule type" value="Genomic_DNA"/>
</dbReference>
<evidence type="ECO:0000313" key="5">
    <source>
        <dbReference type="EMBL" id="CAB4920020.1"/>
    </source>
</evidence>
<evidence type="ECO:0000313" key="2">
    <source>
        <dbReference type="EMBL" id="CAB4670927.1"/>
    </source>
</evidence>
<gene>
    <name evidence="2" type="ORF">UFOPK2289_01134</name>
    <name evidence="3" type="ORF">UFOPK2822_00131</name>
    <name evidence="4" type="ORF">UFOPK3346_00717</name>
    <name evidence="5" type="ORF">UFOPK3670_00602</name>
    <name evidence="6" type="ORF">UFOPK4308_00668</name>
</gene>
<keyword evidence="1" id="KW-0812">Transmembrane</keyword>
<dbReference type="InterPro" id="IPR032675">
    <property type="entry name" value="LRR_dom_sf"/>
</dbReference>
<dbReference type="InterPro" id="IPR026906">
    <property type="entry name" value="LRR_5"/>
</dbReference>
<evidence type="ECO:0000256" key="1">
    <source>
        <dbReference type="SAM" id="Phobius"/>
    </source>
</evidence>
<dbReference type="SUPFAM" id="SSF52058">
    <property type="entry name" value="L domain-like"/>
    <property type="match status" value="1"/>
</dbReference>
<organism evidence="5">
    <name type="scientific">freshwater metagenome</name>
    <dbReference type="NCBI Taxonomy" id="449393"/>
    <lineage>
        <taxon>unclassified sequences</taxon>
        <taxon>metagenomes</taxon>
        <taxon>ecological metagenomes</taxon>
    </lineage>
</organism>
<evidence type="ECO:0000313" key="4">
    <source>
        <dbReference type="EMBL" id="CAB4865360.1"/>
    </source>
</evidence>
<proteinExistence type="predicted"/>